<gene>
    <name evidence="2" type="ORF">EG68_11022</name>
</gene>
<feature type="region of interest" description="Disordered" evidence="1">
    <location>
        <begin position="262"/>
        <end position="284"/>
    </location>
</feature>
<protein>
    <submittedName>
        <fullName evidence="2">Ras guanine nucleotide exchange factor</fullName>
    </submittedName>
</protein>
<proteinExistence type="predicted"/>
<dbReference type="EMBL" id="JTDE01008029">
    <property type="protein sequence ID" value="KAF7236132.1"/>
    <property type="molecule type" value="Genomic_DNA"/>
</dbReference>
<dbReference type="AlphaFoldDB" id="A0A8S9YJF5"/>
<feature type="compositionally biased region" description="Low complexity" evidence="1">
    <location>
        <begin position="1"/>
        <end position="37"/>
    </location>
</feature>
<dbReference type="Proteomes" id="UP000822476">
    <property type="component" value="Unassembled WGS sequence"/>
</dbReference>
<evidence type="ECO:0000313" key="2">
    <source>
        <dbReference type="EMBL" id="KAF7236132.1"/>
    </source>
</evidence>
<accession>A0A8S9YJF5</accession>
<feature type="compositionally biased region" description="Low complexity" evidence="1">
    <location>
        <begin position="68"/>
        <end position="77"/>
    </location>
</feature>
<organism evidence="2 3">
    <name type="scientific">Paragonimus skrjabini miyazakii</name>
    <dbReference type="NCBI Taxonomy" id="59628"/>
    <lineage>
        <taxon>Eukaryota</taxon>
        <taxon>Metazoa</taxon>
        <taxon>Spiralia</taxon>
        <taxon>Lophotrochozoa</taxon>
        <taxon>Platyhelminthes</taxon>
        <taxon>Trematoda</taxon>
        <taxon>Digenea</taxon>
        <taxon>Plagiorchiida</taxon>
        <taxon>Troglotremata</taxon>
        <taxon>Troglotrematidae</taxon>
        <taxon>Paragonimus</taxon>
    </lineage>
</organism>
<name>A0A8S9YJF5_9TREM</name>
<sequence length="558" mass="61868">MHLAQQQQQQQQPQQQAAKAAAASATAASGTASTASSLPHPSKLQSDVRRHTVPTHGSVPPNVDQPRQRVVLQQQPHHQFQQQSVMHAQNRFRVPMTNLNTLLSQPLGVTSPTGVPEGHQSSAHGKPHAQFLTANRALLVSTSPDTANVAAGVLPTDLHSARHGLSSAQLENQSNRSVSLAYGFAGQCGSQPRVSSIYSNLQVLASELEKISDRASQDPSFARRVSRAINEISHETKPFREKIGLLLPQDLYLSDLGSRDKVGSTLQSDQDEANMPARPTSRKRERECFALPDCKTSEAEFLLKEEHAEATVNTANQGLSGNLEPKEKKPCLISNEPTTVEADEQWDGIAKDNNLHNQAGKLKSSCLFITAVVPNDPEAPPLETFSTDQLERLNPAIRREIGVVRELHICVQSNPTPPTIDEMETYATCFDSGEWNTSCHLQLTLDEEEASCLPCPPPSLMIRLAPDYLKTGRLNWFYYPRAKHETHASVSSSFSSREHTEFLDLCYLELDRKLQQRLRRVTHHRLSLYLVSKTWLDSICAAMARFVKFDHNLLTIGY</sequence>
<reference evidence="2" key="1">
    <citation type="submission" date="2019-07" db="EMBL/GenBank/DDBJ databases">
        <title>Annotation for the trematode Paragonimus miyazaki's.</title>
        <authorList>
            <person name="Choi Y.-J."/>
        </authorList>
    </citation>
    <scope>NUCLEOTIDE SEQUENCE</scope>
    <source>
        <strain evidence="2">Japan</strain>
    </source>
</reference>
<evidence type="ECO:0000313" key="3">
    <source>
        <dbReference type="Proteomes" id="UP000822476"/>
    </source>
</evidence>
<keyword evidence="3" id="KW-1185">Reference proteome</keyword>
<feature type="region of interest" description="Disordered" evidence="1">
    <location>
        <begin position="1"/>
        <end position="77"/>
    </location>
</feature>
<evidence type="ECO:0000256" key="1">
    <source>
        <dbReference type="SAM" id="MobiDB-lite"/>
    </source>
</evidence>
<dbReference type="OrthoDB" id="6257039at2759"/>
<comment type="caution">
    <text evidence="2">The sequence shown here is derived from an EMBL/GenBank/DDBJ whole genome shotgun (WGS) entry which is preliminary data.</text>
</comment>